<evidence type="ECO:0000313" key="2">
    <source>
        <dbReference type="EMBL" id="KAF4138876.1"/>
    </source>
</evidence>
<evidence type="ECO:0000256" key="1">
    <source>
        <dbReference type="SAM" id="MobiDB-lite"/>
    </source>
</evidence>
<dbReference type="Proteomes" id="UP000704712">
    <property type="component" value="Unassembled WGS sequence"/>
</dbReference>
<comment type="caution">
    <text evidence="2">The sequence shown here is derived from an EMBL/GenBank/DDBJ whole genome shotgun (WGS) entry which is preliminary data.</text>
</comment>
<dbReference type="EMBL" id="JAACNO010001608">
    <property type="protein sequence ID" value="KAF4138876.1"/>
    <property type="molecule type" value="Genomic_DNA"/>
</dbReference>
<protein>
    <submittedName>
        <fullName evidence="2">Uncharacterized protein</fullName>
    </submittedName>
</protein>
<feature type="region of interest" description="Disordered" evidence="1">
    <location>
        <begin position="1"/>
        <end position="38"/>
    </location>
</feature>
<proteinExistence type="predicted"/>
<name>A0A8S9UE56_PHYIN</name>
<feature type="region of interest" description="Disordered" evidence="1">
    <location>
        <begin position="70"/>
        <end position="113"/>
    </location>
</feature>
<reference evidence="2" key="1">
    <citation type="submission" date="2020-03" db="EMBL/GenBank/DDBJ databases">
        <title>Hybrid Assembly of Korean Phytophthora infestans isolates.</title>
        <authorList>
            <person name="Prokchorchik M."/>
            <person name="Lee Y."/>
            <person name="Seo J."/>
            <person name="Cho J.-H."/>
            <person name="Park Y.-E."/>
            <person name="Jang D.-C."/>
            <person name="Im J.-S."/>
            <person name="Choi J.-G."/>
            <person name="Park H.-J."/>
            <person name="Lee G.-B."/>
            <person name="Lee Y.-G."/>
            <person name="Hong S.-Y."/>
            <person name="Cho K."/>
            <person name="Sohn K.H."/>
        </authorList>
    </citation>
    <scope>NUCLEOTIDE SEQUENCE</scope>
    <source>
        <strain evidence="2">KR_2_A2</strain>
    </source>
</reference>
<sequence length="113" mass="12227">MDESEGQASDGEANEYVESGRPSETDGADDDDAAITSVDPPVKYHCSWEDWHQYFEGYCQRALQGRLLPLDDASGAAKPGADDDEGKTKAPSDEDSRDNNEEIPSTIIATLTS</sequence>
<evidence type="ECO:0000313" key="3">
    <source>
        <dbReference type="Proteomes" id="UP000704712"/>
    </source>
</evidence>
<accession>A0A8S9UE56</accession>
<gene>
    <name evidence="2" type="ORF">GN958_ATG11833</name>
</gene>
<feature type="compositionally biased region" description="Basic and acidic residues" evidence="1">
    <location>
        <begin position="86"/>
        <end position="100"/>
    </location>
</feature>
<organism evidence="2 3">
    <name type="scientific">Phytophthora infestans</name>
    <name type="common">Potato late blight agent</name>
    <name type="synonym">Botrytis infestans</name>
    <dbReference type="NCBI Taxonomy" id="4787"/>
    <lineage>
        <taxon>Eukaryota</taxon>
        <taxon>Sar</taxon>
        <taxon>Stramenopiles</taxon>
        <taxon>Oomycota</taxon>
        <taxon>Peronosporomycetes</taxon>
        <taxon>Peronosporales</taxon>
        <taxon>Peronosporaceae</taxon>
        <taxon>Phytophthora</taxon>
    </lineage>
</organism>
<dbReference type="AlphaFoldDB" id="A0A8S9UE56"/>